<proteinExistence type="predicted"/>
<dbReference type="Proteomes" id="UP000035680">
    <property type="component" value="Unassembled WGS sequence"/>
</dbReference>
<reference evidence="2" key="2">
    <citation type="submission" date="2015-08" db="UniProtKB">
        <authorList>
            <consortium name="WormBaseParasite"/>
        </authorList>
    </citation>
    <scope>IDENTIFICATION</scope>
</reference>
<accession>A0A0K0EUD9</accession>
<evidence type="ECO:0000313" key="2">
    <source>
        <dbReference type="WBParaSite" id="SVE_0013300.1"/>
    </source>
</evidence>
<dbReference type="WBParaSite" id="SVE_0013300.1">
    <property type="protein sequence ID" value="SVE_0013300.1"/>
    <property type="gene ID" value="SVE_0013300"/>
</dbReference>
<dbReference type="AlphaFoldDB" id="A0A0K0EUD9"/>
<evidence type="ECO:0000313" key="1">
    <source>
        <dbReference type="Proteomes" id="UP000035680"/>
    </source>
</evidence>
<organism evidence="1 2">
    <name type="scientific">Strongyloides venezuelensis</name>
    <name type="common">Threadworm</name>
    <dbReference type="NCBI Taxonomy" id="75913"/>
    <lineage>
        <taxon>Eukaryota</taxon>
        <taxon>Metazoa</taxon>
        <taxon>Ecdysozoa</taxon>
        <taxon>Nematoda</taxon>
        <taxon>Chromadorea</taxon>
        <taxon>Rhabditida</taxon>
        <taxon>Tylenchina</taxon>
        <taxon>Panagrolaimomorpha</taxon>
        <taxon>Strongyloidoidea</taxon>
        <taxon>Strongyloididae</taxon>
        <taxon>Strongyloides</taxon>
    </lineage>
</organism>
<sequence length="107" mass="11834">MSHLSRSVSMYTNLNWPHVYIEIVYHPHLKKDYCTYFGLYIDDADCKATSASCTAIWLGTLKCLIDAECCGADAALPICNLYFFTFVAETITTTSTSVKSSATTAII</sequence>
<protein>
    <submittedName>
        <fullName evidence="2">Uncharacterized protein</fullName>
    </submittedName>
</protein>
<keyword evidence="1" id="KW-1185">Reference proteome</keyword>
<name>A0A0K0EUD9_STRVS</name>
<reference evidence="1" key="1">
    <citation type="submission" date="2014-07" db="EMBL/GenBank/DDBJ databases">
        <authorList>
            <person name="Martin A.A"/>
            <person name="De Silva N."/>
        </authorList>
    </citation>
    <scope>NUCLEOTIDE SEQUENCE</scope>
</reference>